<evidence type="ECO:0000313" key="1">
    <source>
        <dbReference type="EMBL" id="WGH75107.1"/>
    </source>
</evidence>
<keyword evidence="1" id="KW-0378">Hydrolase</keyword>
<proteinExistence type="predicted"/>
<keyword evidence="1" id="KW-0255">Endonuclease</keyword>
<evidence type="ECO:0000313" key="2">
    <source>
        <dbReference type="Proteomes" id="UP001232001"/>
    </source>
</evidence>
<dbReference type="EMBL" id="CP122539">
    <property type="protein sequence ID" value="WGH75107.1"/>
    <property type="molecule type" value="Genomic_DNA"/>
</dbReference>
<sequence>MDPDRKVDFANCWRALGINPKDGKIIQRKLKLTWHHIDDLDENINSTMQLLYEEAHVASLSHSGSVAQWKVLFRLIQERL</sequence>
<dbReference type="Pfam" id="PF14414">
    <property type="entry name" value="WHH"/>
    <property type="match status" value="1"/>
</dbReference>
<dbReference type="Proteomes" id="UP001232001">
    <property type="component" value="Chromosome"/>
</dbReference>
<protein>
    <submittedName>
        <fullName evidence="1">HNH endonuclease</fullName>
    </submittedName>
</protein>
<keyword evidence="2" id="KW-1185">Reference proteome</keyword>
<name>A0ABY8L399_9FLAO</name>
<reference evidence="1 2" key="1">
    <citation type="submission" date="2023-04" db="EMBL/GenBank/DDBJ databases">
        <title>Tenacibaculum tangerinum sp. nov., isolated from sea tidal flat of South Korea.</title>
        <authorList>
            <person name="Lee S.H."/>
            <person name="Kim J.-J."/>
        </authorList>
    </citation>
    <scope>NUCLEOTIDE SEQUENCE [LARGE SCALE GENOMIC DNA]</scope>
    <source>
        <strain evidence="1 2">GRR-S3-23</strain>
    </source>
</reference>
<dbReference type="GO" id="GO:0004519">
    <property type="term" value="F:endonuclease activity"/>
    <property type="evidence" value="ECO:0007669"/>
    <property type="project" value="UniProtKB-KW"/>
</dbReference>
<dbReference type="InterPro" id="IPR032869">
    <property type="entry name" value="WHH_dom_containing"/>
</dbReference>
<organism evidence="1 2">
    <name type="scientific">Tenacibaculum tangerinum</name>
    <dbReference type="NCBI Taxonomy" id="3038772"/>
    <lineage>
        <taxon>Bacteria</taxon>
        <taxon>Pseudomonadati</taxon>
        <taxon>Bacteroidota</taxon>
        <taxon>Flavobacteriia</taxon>
        <taxon>Flavobacteriales</taxon>
        <taxon>Flavobacteriaceae</taxon>
        <taxon>Tenacibaculum</taxon>
    </lineage>
</organism>
<dbReference type="RefSeq" id="WP_279650997.1">
    <property type="nucleotide sequence ID" value="NZ_CP122539.1"/>
</dbReference>
<accession>A0ABY8L399</accession>
<gene>
    <name evidence="1" type="ORF">P8625_13675</name>
</gene>
<keyword evidence="1" id="KW-0540">Nuclease</keyword>